<gene>
    <name evidence="1" type="ORF">AMC81_CH01903</name>
</gene>
<name>A0ABN4QLW8_9HYPH</name>
<organism evidence="1 2">
    <name type="scientific">Rhizobium phaseoli</name>
    <dbReference type="NCBI Taxonomy" id="396"/>
    <lineage>
        <taxon>Bacteria</taxon>
        <taxon>Pseudomonadati</taxon>
        <taxon>Pseudomonadota</taxon>
        <taxon>Alphaproteobacteria</taxon>
        <taxon>Hyphomicrobiales</taxon>
        <taxon>Rhizobiaceae</taxon>
        <taxon>Rhizobium/Agrobacterium group</taxon>
        <taxon>Rhizobium</taxon>
    </lineage>
</organism>
<keyword evidence="2" id="KW-1185">Reference proteome</keyword>
<dbReference type="Proteomes" id="UP000078551">
    <property type="component" value="Chromosome"/>
</dbReference>
<dbReference type="EMBL" id="CP013568">
    <property type="protein sequence ID" value="ANL84684.1"/>
    <property type="molecule type" value="Genomic_DNA"/>
</dbReference>
<accession>A0ABN4QLW8</accession>
<protein>
    <submittedName>
        <fullName evidence="1">Uncharacterized protein</fullName>
    </submittedName>
</protein>
<reference evidence="1 2" key="1">
    <citation type="submission" date="2015-11" db="EMBL/GenBank/DDBJ databases">
        <title>The limits of bacterial species coexistence and the symbiotic plasmid transference in sympatric Rhizobium populations.</title>
        <authorList>
            <person name="Perez-Carrascal O.M."/>
            <person name="VanInsberghe D."/>
            <person name="Juarez S."/>
            <person name="Polz M.F."/>
            <person name="Vinuesa P."/>
            <person name="Gonzalez V."/>
        </authorList>
    </citation>
    <scope>NUCLEOTIDE SEQUENCE [LARGE SCALE GENOMIC DNA]</scope>
    <source>
        <strain evidence="1 2">N771</strain>
    </source>
</reference>
<sequence length="659" mass="64833">MTKLGNDIFYKAASDAFPITSAPTESQTLVGRAEMPFPPLHLNAVIDGSDIDLSWDWRSRLYAGSILPGSDNSPLGEAALEFEIDIMNGSTVKRTLTATTNSKTYLDADITTDFGSMPDDLTFRVYQISALVGRGYVAEKTISFGGAGSVGAASGVGAAAAVGQAGIAAVGAASGVGAATGVSAAASASVGASSGAASASATGASVADATAAASGTSTSAAVAGLPGDGAGDATGSSTAQAVGASAAAATASSAGFGAALAVGASAAASVGSAAGTSTASGASPVPDAVVSFANFQLPSATGNFTISTSTLGGKTPKMVVFCLSNAEVSEVGHGVTPEDAFHMFGAADGTNQWAAAASTESGSNNDRRTYNTTNCMIVTDGVGTTYLAATFVSFAANQVTINIGTLNAELYLKRGFAMFFAGADCQVEVGVIQGETDGAATKTLGFTPEGLLIGQTDRSAEGHVDRCSITFGFALNDGSATQYDVARDLGSGTGEARVNNKAAGLAVAPSPHTCTVSFSGADVTATWSAAIERDIPYAAWSFGGHLTAKAGTITTPTSPGQVTASGLGITPASALFLTGAGAVNTTVAGAGFGVGWLTAAGGGSMGCLSKTGYCSTTRLNISNGADFGEFEAFASGSLTVDFPTADATARLLPFIAFGT</sequence>
<proteinExistence type="predicted"/>
<evidence type="ECO:0000313" key="2">
    <source>
        <dbReference type="Proteomes" id="UP000078551"/>
    </source>
</evidence>
<evidence type="ECO:0000313" key="1">
    <source>
        <dbReference type="EMBL" id="ANL84684.1"/>
    </source>
</evidence>